<reference evidence="1" key="1">
    <citation type="submission" date="2014-11" db="EMBL/GenBank/DDBJ databases">
        <authorList>
            <person name="Amaro Gonzalez C."/>
        </authorList>
    </citation>
    <scope>NUCLEOTIDE SEQUENCE</scope>
</reference>
<protein>
    <submittedName>
        <fullName evidence="1">Uncharacterized protein</fullName>
    </submittedName>
</protein>
<accession>A0A0E9R976</accession>
<proteinExistence type="predicted"/>
<reference evidence="1" key="2">
    <citation type="journal article" date="2015" name="Fish Shellfish Immunol.">
        <title>Early steps in the European eel (Anguilla anguilla)-Vibrio vulnificus interaction in the gills: Role of the RtxA13 toxin.</title>
        <authorList>
            <person name="Callol A."/>
            <person name="Pajuelo D."/>
            <person name="Ebbesson L."/>
            <person name="Teles M."/>
            <person name="MacKenzie S."/>
            <person name="Amaro C."/>
        </authorList>
    </citation>
    <scope>NUCLEOTIDE SEQUENCE</scope>
</reference>
<sequence length="33" mass="3791">MAFLVTPQCTNLTECHAYFCKVTTHQIKCLLCE</sequence>
<evidence type="ECO:0000313" key="1">
    <source>
        <dbReference type="EMBL" id="JAH25659.1"/>
    </source>
</evidence>
<name>A0A0E9R976_ANGAN</name>
<dbReference type="AlphaFoldDB" id="A0A0E9R976"/>
<dbReference type="EMBL" id="GBXM01082918">
    <property type="protein sequence ID" value="JAH25659.1"/>
    <property type="molecule type" value="Transcribed_RNA"/>
</dbReference>
<organism evidence="1">
    <name type="scientific">Anguilla anguilla</name>
    <name type="common">European freshwater eel</name>
    <name type="synonym">Muraena anguilla</name>
    <dbReference type="NCBI Taxonomy" id="7936"/>
    <lineage>
        <taxon>Eukaryota</taxon>
        <taxon>Metazoa</taxon>
        <taxon>Chordata</taxon>
        <taxon>Craniata</taxon>
        <taxon>Vertebrata</taxon>
        <taxon>Euteleostomi</taxon>
        <taxon>Actinopterygii</taxon>
        <taxon>Neopterygii</taxon>
        <taxon>Teleostei</taxon>
        <taxon>Anguilliformes</taxon>
        <taxon>Anguillidae</taxon>
        <taxon>Anguilla</taxon>
    </lineage>
</organism>